<evidence type="ECO:0000313" key="2">
    <source>
        <dbReference type="EMBL" id="KAJ1185737.1"/>
    </source>
</evidence>
<organism evidence="2 3">
    <name type="scientific">Pleurodeles waltl</name>
    <name type="common">Iberian ribbed newt</name>
    <dbReference type="NCBI Taxonomy" id="8319"/>
    <lineage>
        <taxon>Eukaryota</taxon>
        <taxon>Metazoa</taxon>
        <taxon>Chordata</taxon>
        <taxon>Craniata</taxon>
        <taxon>Vertebrata</taxon>
        <taxon>Euteleostomi</taxon>
        <taxon>Amphibia</taxon>
        <taxon>Batrachia</taxon>
        <taxon>Caudata</taxon>
        <taxon>Salamandroidea</taxon>
        <taxon>Salamandridae</taxon>
        <taxon>Pleurodelinae</taxon>
        <taxon>Pleurodeles</taxon>
    </lineage>
</organism>
<name>A0AAV7U9I7_PLEWA</name>
<dbReference type="EMBL" id="JANPWB010000005">
    <property type="protein sequence ID" value="KAJ1185737.1"/>
    <property type="molecule type" value="Genomic_DNA"/>
</dbReference>
<feature type="region of interest" description="Disordered" evidence="1">
    <location>
        <begin position="83"/>
        <end position="102"/>
    </location>
</feature>
<evidence type="ECO:0000256" key="1">
    <source>
        <dbReference type="SAM" id="MobiDB-lite"/>
    </source>
</evidence>
<sequence length="134" mass="15279">MLLLKELLGEIKIMRQQQVEQAMVIKQQLGHIEEQQGLVTDHCDELEERVTYSEDKLEVTSEQSVRFKKEIKILCERQVQLENQSRRSKLRTVGVPEGNETSGRLTALVESLTESYVLPSPPRSGSGLNHHESP</sequence>
<dbReference type="Proteomes" id="UP001066276">
    <property type="component" value="Chromosome 3_1"/>
</dbReference>
<evidence type="ECO:0000313" key="3">
    <source>
        <dbReference type="Proteomes" id="UP001066276"/>
    </source>
</evidence>
<reference evidence="2" key="1">
    <citation type="journal article" date="2022" name="bioRxiv">
        <title>Sequencing and chromosome-scale assembly of the giantPleurodeles waltlgenome.</title>
        <authorList>
            <person name="Brown T."/>
            <person name="Elewa A."/>
            <person name="Iarovenko S."/>
            <person name="Subramanian E."/>
            <person name="Araus A.J."/>
            <person name="Petzold A."/>
            <person name="Susuki M."/>
            <person name="Suzuki K.-i.T."/>
            <person name="Hayashi T."/>
            <person name="Toyoda A."/>
            <person name="Oliveira C."/>
            <person name="Osipova E."/>
            <person name="Leigh N.D."/>
            <person name="Simon A."/>
            <person name="Yun M.H."/>
        </authorList>
    </citation>
    <scope>NUCLEOTIDE SEQUENCE</scope>
    <source>
        <strain evidence="2">20211129_DDA</strain>
        <tissue evidence="2">Liver</tissue>
    </source>
</reference>
<accession>A0AAV7U9I7</accession>
<keyword evidence="3" id="KW-1185">Reference proteome</keyword>
<gene>
    <name evidence="2" type="ORF">NDU88_002524</name>
</gene>
<protein>
    <submittedName>
        <fullName evidence="2">Uncharacterized protein</fullName>
    </submittedName>
</protein>
<proteinExistence type="predicted"/>
<comment type="caution">
    <text evidence="2">The sequence shown here is derived from an EMBL/GenBank/DDBJ whole genome shotgun (WGS) entry which is preliminary data.</text>
</comment>
<dbReference type="AlphaFoldDB" id="A0AAV7U9I7"/>